<comment type="caution">
    <text evidence="7">The sequence shown here is derived from an EMBL/GenBank/DDBJ whole genome shotgun (WGS) entry which is preliminary data.</text>
</comment>
<sequence length="363" mass="38116">MNVRRSISTTAVAGAAVLGLVSLSACSGASTGAEKGKDGKLDVVASFYPLQFLAEQIGGDKVSVTTLTRPGVEPHDLELKPRQIAGLQDAGFILYLKGLQPAVDQAVAQAGVKNTVDAATLTSLEAHGADEKDTAHEDGAHAGESHEAHDDHGAHEGEAHEGEAHAEESHAGEAHAAESEEPGGHDHAHEGGDPHVWLDPVKYAEVAKGVGAGLAKADPDNAAAYEKNTDELVKKLGALDTAFRDGLKNTATRTFITSHTAFGHLAERYGLDQEGIAGLDPESEPSPARIKELQEIARKEKVTTVFFETLASDRTARTLAKDTGLKTDVLDPLEGITERSKGADYLEVMRANLAALQKALGAK</sequence>
<dbReference type="GO" id="GO:0030001">
    <property type="term" value="P:metal ion transport"/>
    <property type="evidence" value="ECO:0007669"/>
    <property type="project" value="InterPro"/>
</dbReference>
<feature type="region of interest" description="Disordered" evidence="4">
    <location>
        <begin position="131"/>
        <end position="196"/>
    </location>
</feature>
<dbReference type="RefSeq" id="WP_031128292.1">
    <property type="nucleotide sequence ID" value="NZ_ASYR01000012.1"/>
</dbReference>
<comment type="similarity">
    <text evidence="1">Belongs to the bacterial solute-binding protein 9 family.</text>
</comment>
<name>A0A1Y2NRV7_STRFR</name>
<dbReference type="Pfam" id="PF01297">
    <property type="entry name" value="ZnuA"/>
    <property type="match status" value="1"/>
</dbReference>
<proteinExistence type="inferred from homology"/>
<dbReference type="InterPro" id="IPR006127">
    <property type="entry name" value="ZnuA-like"/>
</dbReference>
<evidence type="ECO:0000313" key="6">
    <source>
        <dbReference type="EMBL" id="KAF0649728.1"/>
    </source>
</evidence>
<evidence type="ECO:0000256" key="4">
    <source>
        <dbReference type="SAM" id="MobiDB-lite"/>
    </source>
</evidence>
<evidence type="ECO:0000256" key="2">
    <source>
        <dbReference type="ARBA" id="ARBA00022448"/>
    </source>
</evidence>
<organism evidence="7 8">
    <name type="scientific">Streptomyces fradiae ATCC 10745 = DSM 40063</name>
    <dbReference type="NCBI Taxonomy" id="1319510"/>
    <lineage>
        <taxon>Bacteria</taxon>
        <taxon>Bacillati</taxon>
        <taxon>Actinomycetota</taxon>
        <taxon>Actinomycetes</taxon>
        <taxon>Kitasatosporales</taxon>
        <taxon>Streptomycetaceae</taxon>
        <taxon>Streptomyces</taxon>
    </lineage>
</organism>
<dbReference type="Proteomes" id="UP000194318">
    <property type="component" value="Unassembled WGS sequence"/>
</dbReference>
<reference evidence="6 9" key="1">
    <citation type="submission" date="2013-05" db="EMBL/GenBank/DDBJ databases">
        <title>Genome Sequence of Streptomyces fradiae.</title>
        <authorList>
            <person name="Kirby R."/>
        </authorList>
    </citation>
    <scope>NUCLEOTIDE SEQUENCE [LARGE SCALE GENOMIC DNA]</scope>
    <source>
        <strain evidence="6 9">ATCC 10745</strain>
    </source>
</reference>
<dbReference type="InterPro" id="IPR050492">
    <property type="entry name" value="Bact_metal-bind_prot9"/>
</dbReference>
<accession>A0A1Y2NRV7</accession>
<dbReference type="PROSITE" id="PS51257">
    <property type="entry name" value="PROKAR_LIPOPROTEIN"/>
    <property type="match status" value="1"/>
</dbReference>
<dbReference type="GO" id="GO:0046872">
    <property type="term" value="F:metal ion binding"/>
    <property type="evidence" value="ECO:0007669"/>
    <property type="project" value="InterPro"/>
</dbReference>
<dbReference type="PANTHER" id="PTHR42953">
    <property type="entry name" value="HIGH-AFFINITY ZINC UPTAKE SYSTEM PROTEIN ZNUA-RELATED"/>
    <property type="match status" value="1"/>
</dbReference>
<dbReference type="Gene3D" id="3.40.50.1980">
    <property type="entry name" value="Nitrogenase molybdenum iron protein domain"/>
    <property type="match status" value="3"/>
</dbReference>
<gene>
    <name evidence="7" type="primary">znuA</name>
    <name evidence="7" type="ORF">BG846_04182</name>
    <name evidence="6" type="ORF">K701_11595</name>
</gene>
<feature type="signal peptide" evidence="5">
    <location>
        <begin position="1"/>
        <end position="29"/>
    </location>
</feature>
<evidence type="ECO:0000313" key="8">
    <source>
        <dbReference type="Proteomes" id="UP000194318"/>
    </source>
</evidence>
<protein>
    <submittedName>
        <fullName evidence="6">ABC transporter substrate-binding protein</fullName>
    </submittedName>
    <submittedName>
        <fullName evidence="7">High-affinity zinc uptake system binding-protein ZnuA</fullName>
    </submittedName>
</protein>
<evidence type="ECO:0000313" key="9">
    <source>
        <dbReference type="Proteomes" id="UP000731519"/>
    </source>
</evidence>
<evidence type="ECO:0000256" key="5">
    <source>
        <dbReference type="SAM" id="SignalP"/>
    </source>
</evidence>
<feature type="compositionally biased region" description="Basic and acidic residues" evidence="4">
    <location>
        <begin position="131"/>
        <end position="193"/>
    </location>
</feature>
<dbReference type="Proteomes" id="UP000731519">
    <property type="component" value="Unassembled WGS sequence"/>
</dbReference>
<reference evidence="7 8" key="2">
    <citation type="submission" date="2016-09" db="EMBL/GenBank/DDBJ databases">
        <title>Streptomyces fradiae DSM40063, a candidate organism with high potential of specific P450 cytochromes.</title>
        <authorList>
            <person name="Grumaz C."/>
            <person name="Vainshtein Y."/>
            <person name="Kirstahler P."/>
            <person name="Sohn K."/>
        </authorList>
    </citation>
    <scope>NUCLEOTIDE SEQUENCE [LARGE SCALE GENOMIC DNA]</scope>
    <source>
        <strain evidence="7 8">DSM 40063</strain>
    </source>
</reference>
<dbReference type="EMBL" id="ASYR01000012">
    <property type="protein sequence ID" value="KAF0649728.1"/>
    <property type="molecule type" value="Genomic_DNA"/>
</dbReference>
<feature type="chain" id="PRO_5011008255" evidence="5">
    <location>
        <begin position="30"/>
        <end position="363"/>
    </location>
</feature>
<evidence type="ECO:0000256" key="3">
    <source>
        <dbReference type="ARBA" id="ARBA00022729"/>
    </source>
</evidence>
<keyword evidence="2" id="KW-0813">Transport</keyword>
<keyword evidence="3 5" id="KW-0732">Signal</keyword>
<dbReference type="SUPFAM" id="SSF53807">
    <property type="entry name" value="Helical backbone' metal receptor"/>
    <property type="match status" value="1"/>
</dbReference>
<dbReference type="PANTHER" id="PTHR42953:SF3">
    <property type="entry name" value="HIGH-AFFINITY ZINC UPTAKE SYSTEM PROTEIN ZNUA"/>
    <property type="match status" value="1"/>
</dbReference>
<dbReference type="GeneID" id="91403169"/>
<keyword evidence="9" id="KW-1185">Reference proteome</keyword>
<dbReference type="EMBL" id="MIFZ01000289">
    <property type="protein sequence ID" value="OSY50216.1"/>
    <property type="molecule type" value="Genomic_DNA"/>
</dbReference>
<dbReference type="AlphaFoldDB" id="A0A1Y2NRV7"/>
<evidence type="ECO:0000256" key="1">
    <source>
        <dbReference type="ARBA" id="ARBA00011028"/>
    </source>
</evidence>
<evidence type="ECO:0000313" key="7">
    <source>
        <dbReference type="EMBL" id="OSY50216.1"/>
    </source>
</evidence>